<reference evidence="2 3" key="1">
    <citation type="submission" date="2020-11" db="EMBL/GenBank/DDBJ databases">
        <title>Hymenobacter sp.</title>
        <authorList>
            <person name="Kim M.K."/>
        </authorList>
    </citation>
    <scope>NUCLEOTIDE SEQUENCE [LARGE SCALE GENOMIC DNA]</scope>
    <source>
        <strain evidence="2 3">BT594</strain>
    </source>
</reference>
<accession>A0ABS0KWT3</accession>
<dbReference type="Proteomes" id="UP000601099">
    <property type="component" value="Unassembled WGS sequence"/>
</dbReference>
<evidence type="ECO:0000313" key="2">
    <source>
        <dbReference type="EMBL" id="MBG8552324.1"/>
    </source>
</evidence>
<protein>
    <recommendedName>
        <fullName evidence="4">DUF551 domain-containing protein</fullName>
    </recommendedName>
</protein>
<organism evidence="2 3">
    <name type="scientific">Hymenobacter guriensis</name>
    <dbReference type="NCBI Taxonomy" id="2793065"/>
    <lineage>
        <taxon>Bacteria</taxon>
        <taxon>Pseudomonadati</taxon>
        <taxon>Bacteroidota</taxon>
        <taxon>Cytophagia</taxon>
        <taxon>Cytophagales</taxon>
        <taxon>Hymenobacteraceae</taxon>
        <taxon>Hymenobacter</taxon>
    </lineage>
</organism>
<comment type="caution">
    <text evidence="2">The sequence shown here is derived from an EMBL/GenBank/DDBJ whole genome shotgun (WGS) entry which is preliminary data.</text>
</comment>
<proteinExistence type="predicted"/>
<evidence type="ECO:0000256" key="1">
    <source>
        <dbReference type="SAM" id="MobiDB-lite"/>
    </source>
</evidence>
<keyword evidence="3" id="KW-1185">Reference proteome</keyword>
<evidence type="ECO:0000313" key="3">
    <source>
        <dbReference type="Proteomes" id="UP000601099"/>
    </source>
</evidence>
<dbReference type="RefSeq" id="WP_196953363.1">
    <property type="nucleotide sequence ID" value="NZ_JADWYK010000001.1"/>
</dbReference>
<feature type="region of interest" description="Disordered" evidence="1">
    <location>
        <begin position="216"/>
        <end position="242"/>
    </location>
</feature>
<dbReference type="EMBL" id="JADWYK010000001">
    <property type="protein sequence ID" value="MBG8552324.1"/>
    <property type="molecule type" value="Genomic_DNA"/>
</dbReference>
<sequence length="242" mass="26410">MEQKSLSEMEALASAATEGPWRIGSSEMISDYDEFTISSSSEKVDVVIGDYSTQIGRQQASRNTAFIAAARTFIPDAIAHIRALEAQLAARPGSPAAGEAEEVPSASTLLTWCLRYLDTEGLEYVYDKLQRRCPLGKQQAKTLAARPATGEADKWVAAGAGPKPHEEDYSLHILMPGNEVWTGRYFNASEAEHTDEDSTAGWFYWSENDVYERCNPQPTHYHPLPTPPVTPTTAAQKGGGGE</sequence>
<name>A0ABS0KWT3_9BACT</name>
<gene>
    <name evidence="2" type="ORF">I5L79_02140</name>
</gene>
<evidence type="ECO:0008006" key="4">
    <source>
        <dbReference type="Google" id="ProtNLM"/>
    </source>
</evidence>